<dbReference type="EMBL" id="BMAW01030844">
    <property type="protein sequence ID" value="GFU18318.1"/>
    <property type="molecule type" value="Genomic_DNA"/>
</dbReference>
<proteinExistence type="predicted"/>
<dbReference type="Proteomes" id="UP000887013">
    <property type="component" value="Unassembled WGS sequence"/>
</dbReference>
<dbReference type="AlphaFoldDB" id="A0A8X6QSG3"/>
<protein>
    <submittedName>
        <fullName evidence="3">Uncharacterized protein</fullName>
    </submittedName>
</protein>
<gene>
    <name evidence="2" type="ORF">NPIL_159041</name>
    <name evidence="1" type="ORF">NPIL_561771</name>
    <name evidence="3" type="ORF">NPIL_94491</name>
</gene>
<evidence type="ECO:0000313" key="1">
    <source>
        <dbReference type="EMBL" id="GFS90962.1"/>
    </source>
</evidence>
<evidence type="ECO:0000313" key="3">
    <source>
        <dbReference type="EMBL" id="GFU42856.1"/>
    </source>
</evidence>
<comment type="caution">
    <text evidence="3">The sequence shown here is derived from an EMBL/GenBank/DDBJ whole genome shotgun (WGS) entry which is preliminary data.</text>
</comment>
<keyword evidence="4" id="KW-1185">Reference proteome</keyword>
<evidence type="ECO:0000313" key="4">
    <source>
        <dbReference type="Proteomes" id="UP000887013"/>
    </source>
</evidence>
<name>A0A8X6QSG3_NEPPI</name>
<evidence type="ECO:0000313" key="2">
    <source>
        <dbReference type="EMBL" id="GFU18318.1"/>
    </source>
</evidence>
<dbReference type="EMBL" id="BMAW01099633">
    <property type="protein sequence ID" value="GFS90962.1"/>
    <property type="molecule type" value="Genomic_DNA"/>
</dbReference>
<accession>A0A8X6QSG3</accession>
<reference evidence="3" key="1">
    <citation type="submission" date="2020-08" db="EMBL/GenBank/DDBJ databases">
        <title>Multicomponent nature underlies the extraordinary mechanical properties of spider dragline silk.</title>
        <authorList>
            <person name="Kono N."/>
            <person name="Nakamura H."/>
            <person name="Mori M."/>
            <person name="Yoshida Y."/>
            <person name="Ohtoshi R."/>
            <person name="Malay A.D."/>
            <person name="Moran D.A.P."/>
            <person name="Tomita M."/>
            <person name="Numata K."/>
            <person name="Arakawa K."/>
        </authorList>
    </citation>
    <scope>NUCLEOTIDE SEQUENCE</scope>
</reference>
<sequence>MCYIVNSAQRHVLSAEETSLRDKSSLKGRRAMLLHPNCLMRENGVMDDMHFKVGAVLQDTDNSMLDITEECAQTCLGGGEATNTVALLTVAKTIFQRLQCIE</sequence>
<organism evidence="3 4">
    <name type="scientific">Nephila pilipes</name>
    <name type="common">Giant wood spider</name>
    <name type="synonym">Nephila maculata</name>
    <dbReference type="NCBI Taxonomy" id="299642"/>
    <lineage>
        <taxon>Eukaryota</taxon>
        <taxon>Metazoa</taxon>
        <taxon>Ecdysozoa</taxon>
        <taxon>Arthropoda</taxon>
        <taxon>Chelicerata</taxon>
        <taxon>Arachnida</taxon>
        <taxon>Araneae</taxon>
        <taxon>Araneomorphae</taxon>
        <taxon>Entelegynae</taxon>
        <taxon>Araneoidea</taxon>
        <taxon>Nephilidae</taxon>
        <taxon>Nephila</taxon>
    </lineage>
</organism>
<dbReference type="EMBL" id="BMAW01036166">
    <property type="protein sequence ID" value="GFU42856.1"/>
    <property type="molecule type" value="Genomic_DNA"/>
</dbReference>